<dbReference type="AlphaFoldDB" id="A0A8T0EES2"/>
<name>A0A8T0EES2_ARGBR</name>
<dbReference type="SUPFAM" id="SSF48113">
    <property type="entry name" value="Heme-dependent peroxidases"/>
    <property type="match status" value="1"/>
</dbReference>
<comment type="caution">
    <text evidence="4">The sequence shown here is derived from an EMBL/GenBank/DDBJ whole genome shotgun (WGS) entry which is preliminary data.</text>
</comment>
<dbReference type="InterPro" id="IPR010255">
    <property type="entry name" value="Haem_peroxidase_sf"/>
</dbReference>
<keyword evidence="1 4" id="KW-0560">Oxidoreductase</keyword>
<evidence type="ECO:0000256" key="2">
    <source>
        <dbReference type="PIRSR" id="PIRSR619791-2"/>
    </source>
</evidence>
<keyword evidence="3" id="KW-0732">Signal</keyword>
<evidence type="ECO:0000256" key="1">
    <source>
        <dbReference type="ARBA" id="ARBA00022559"/>
    </source>
</evidence>
<evidence type="ECO:0000313" key="5">
    <source>
        <dbReference type="Proteomes" id="UP000807504"/>
    </source>
</evidence>
<dbReference type="GO" id="GO:0046872">
    <property type="term" value="F:metal ion binding"/>
    <property type="evidence" value="ECO:0007669"/>
    <property type="project" value="UniProtKB-KW"/>
</dbReference>
<feature type="chain" id="PRO_5035928864" evidence="3">
    <location>
        <begin position="30"/>
        <end position="580"/>
    </location>
</feature>
<keyword evidence="2" id="KW-0408">Iron</keyword>
<dbReference type="InterPro" id="IPR037120">
    <property type="entry name" value="Haem_peroxidase_sf_animal"/>
</dbReference>
<evidence type="ECO:0000256" key="3">
    <source>
        <dbReference type="SAM" id="SignalP"/>
    </source>
</evidence>
<gene>
    <name evidence="4" type="ORF">HNY73_018919</name>
</gene>
<dbReference type="GO" id="GO:0020037">
    <property type="term" value="F:heme binding"/>
    <property type="evidence" value="ECO:0007669"/>
    <property type="project" value="InterPro"/>
</dbReference>
<proteinExistence type="predicted"/>
<accession>A0A8T0EES2</accession>
<keyword evidence="2" id="KW-0349">Heme</keyword>
<evidence type="ECO:0000313" key="4">
    <source>
        <dbReference type="EMBL" id="KAF8771506.1"/>
    </source>
</evidence>
<dbReference type="Proteomes" id="UP000807504">
    <property type="component" value="Unassembled WGS sequence"/>
</dbReference>
<feature type="binding site" description="axial binding residue" evidence="2">
    <location>
        <position position="397"/>
    </location>
    <ligand>
        <name>heme b</name>
        <dbReference type="ChEBI" id="CHEBI:60344"/>
    </ligand>
    <ligandPart>
        <name>Fe</name>
        <dbReference type="ChEBI" id="CHEBI:18248"/>
    </ligandPart>
</feature>
<reference evidence="4" key="1">
    <citation type="journal article" date="2020" name="bioRxiv">
        <title>Chromosome-level reference genome of the European wasp spider Argiope bruennichi: a resource for studies on range expansion and evolutionary adaptation.</title>
        <authorList>
            <person name="Sheffer M.M."/>
            <person name="Hoppe A."/>
            <person name="Krehenwinkel H."/>
            <person name="Uhl G."/>
            <person name="Kuss A.W."/>
            <person name="Jensen L."/>
            <person name="Jensen C."/>
            <person name="Gillespie R.G."/>
            <person name="Hoff K.J."/>
            <person name="Prost S."/>
        </authorList>
    </citation>
    <scope>NUCLEOTIDE SEQUENCE</scope>
</reference>
<reference evidence="4" key="2">
    <citation type="submission" date="2020-06" db="EMBL/GenBank/DDBJ databases">
        <authorList>
            <person name="Sheffer M."/>
        </authorList>
    </citation>
    <scope>NUCLEOTIDE SEQUENCE</scope>
</reference>
<dbReference type="GO" id="GO:0006979">
    <property type="term" value="P:response to oxidative stress"/>
    <property type="evidence" value="ECO:0007669"/>
    <property type="project" value="InterPro"/>
</dbReference>
<keyword evidence="1 4" id="KW-0575">Peroxidase</keyword>
<feature type="signal peptide" evidence="3">
    <location>
        <begin position="1"/>
        <end position="29"/>
    </location>
</feature>
<organism evidence="4 5">
    <name type="scientific">Argiope bruennichi</name>
    <name type="common">Wasp spider</name>
    <name type="synonym">Aranea bruennichi</name>
    <dbReference type="NCBI Taxonomy" id="94029"/>
    <lineage>
        <taxon>Eukaryota</taxon>
        <taxon>Metazoa</taxon>
        <taxon>Ecdysozoa</taxon>
        <taxon>Arthropoda</taxon>
        <taxon>Chelicerata</taxon>
        <taxon>Arachnida</taxon>
        <taxon>Araneae</taxon>
        <taxon>Araneomorphae</taxon>
        <taxon>Entelegynae</taxon>
        <taxon>Araneoidea</taxon>
        <taxon>Araneidae</taxon>
        <taxon>Argiope</taxon>
    </lineage>
</organism>
<dbReference type="PANTHER" id="PTHR11475:SF143">
    <property type="entry name" value="PUTATIVE-RELATED"/>
    <property type="match status" value="1"/>
</dbReference>
<dbReference type="PANTHER" id="PTHR11475">
    <property type="entry name" value="OXIDASE/PEROXIDASE"/>
    <property type="match status" value="1"/>
</dbReference>
<keyword evidence="2" id="KW-0479">Metal-binding</keyword>
<dbReference type="EMBL" id="JABXBU010002228">
    <property type="protein sequence ID" value="KAF8771506.1"/>
    <property type="molecule type" value="Genomic_DNA"/>
</dbReference>
<dbReference type="Gene3D" id="1.10.640.10">
    <property type="entry name" value="Haem peroxidase domain superfamily, animal type"/>
    <property type="match status" value="1"/>
</dbReference>
<dbReference type="InterPro" id="IPR019791">
    <property type="entry name" value="Haem_peroxidase_animal"/>
</dbReference>
<dbReference type="PROSITE" id="PS50292">
    <property type="entry name" value="PEROXIDASE_3"/>
    <property type="match status" value="1"/>
</dbReference>
<dbReference type="Pfam" id="PF03098">
    <property type="entry name" value="An_peroxidase"/>
    <property type="match status" value="1"/>
</dbReference>
<sequence length="580" mass="65921">MTGLKNTSVMRWIFILFLIAELDPDLILAYEQPERNSEVNDSKSLNDTVNKTDELWKFDVSIPKELYHCESGQITSCDPSDPYRTIDGSCNNLNHPTWGIVNECYLRYVPASYEGFEMLPRSKNGDPLPLARELTVNIFKDVHRPSPNVSFMFTIYGQTMAHDLSRTENRNIQEQCCEDSSKHPSCIAVSIRSNDPFYSQYNVSCLDLHRTQSCEICNATSREQVNAVTPALDASMVYGTNEENAMNIRTNDGTGKLIVNSTEHGDLLPTFKTPDGIFCREKEENTCYLSGDIRGNQHAFLTGISTYYVREHNRIATHLKKMNPHWKEDKLFQETRRINTAILQCITYKEYLQVLLGQYIMDQFNLTVKNGSDGTNYNSSLRLGVSNEFSTAAFRLHTMIPKVVGTTNIRFKDLYANPKIIRAGYMERIMQGAYRVPSEEYDHYHVDDVTNYMAQRPGVPYGIDLNSIDIQRARDHGLPPYVVMVRFCSEEKISVTTFDDLAPLLMTEEKAEKLKENYAAVEDIDLMVGVQMEDPFPGSVVGPTAACIIAKQFYSTKYGDRFFFEHEGVVPSFTAAQGNP</sequence>
<protein>
    <submittedName>
        <fullName evidence="4">Peroxidase like protein</fullName>
    </submittedName>
</protein>
<keyword evidence="5" id="KW-1185">Reference proteome</keyword>
<dbReference type="GO" id="GO:0004601">
    <property type="term" value="F:peroxidase activity"/>
    <property type="evidence" value="ECO:0007669"/>
    <property type="project" value="UniProtKB-KW"/>
</dbReference>
<dbReference type="CDD" id="cd09823">
    <property type="entry name" value="peroxinectin_like"/>
    <property type="match status" value="1"/>
</dbReference>
<dbReference type="PRINTS" id="PR00457">
    <property type="entry name" value="ANPEROXIDASE"/>
</dbReference>